<dbReference type="Pfam" id="PF05048">
    <property type="entry name" value="NosD"/>
    <property type="match status" value="1"/>
</dbReference>
<feature type="domain" description="Periplasmic copper-binding protein NosD beta helix" evidence="5">
    <location>
        <begin position="143"/>
        <end position="342"/>
    </location>
</feature>
<evidence type="ECO:0000256" key="4">
    <source>
        <dbReference type="SAM" id="SignalP"/>
    </source>
</evidence>
<dbReference type="Proteomes" id="UP000321532">
    <property type="component" value="Unassembled WGS sequence"/>
</dbReference>
<dbReference type="NCBIfam" id="TIGR03804">
    <property type="entry name" value="para_beta_helix"/>
    <property type="match status" value="3"/>
</dbReference>
<dbReference type="InterPro" id="IPR011050">
    <property type="entry name" value="Pectin_lyase_fold/virulence"/>
</dbReference>
<proteinExistence type="predicted"/>
<dbReference type="Gene3D" id="2.160.20.10">
    <property type="entry name" value="Single-stranded right-handed beta-helix, Pectin lyase-like"/>
    <property type="match status" value="2"/>
</dbReference>
<evidence type="ECO:0000259" key="5">
    <source>
        <dbReference type="Pfam" id="PF05048"/>
    </source>
</evidence>
<dbReference type="InterPro" id="IPR026464">
    <property type="entry name" value="NosD_copper_fam"/>
</dbReference>
<dbReference type="SUPFAM" id="SSF51126">
    <property type="entry name" value="Pectin lyase-like"/>
    <property type="match status" value="1"/>
</dbReference>
<accession>A0A512AZS5</accession>
<keyword evidence="2" id="KW-0677">Repeat</keyword>
<dbReference type="SMART" id="SM00710">
    <property type="entry name" value="PbH1"/>
    <property type="match status" value="10"/>
</dbReference>
<evidence type="ECO:0000313" key="7">
    <source>
        <dbReference type="Proteomes" id="UP000321532"/>
    </source>
</evidence>
<evidence type="ECO:0000256" key="1">
    <source>
        <dbReference type="ARBA" id="ARBA00004906"/>
    </source>
</evidence>
<dbReference type="InterPro" id="IPR006626">
    <property type="entry name" value="PbH1"/>
</dbReference>
<dbReference type="NCBIfam" id="TIGR04247">
    <property type="entry name" value="NosD_copper_fam"/>
    <property type="match status" value="1"/>
</dbReference>
<evidence type="ECO:0000256" key="2">
    <source>
        <dbReference type="ARBA" id="ARBA00022737"/>
    </source>
</evidence>
<keyword evidence="7" id="KW-1185">Reference proteome</keyword>
<dbReference type="InterPro" id="IPR012334">
    <property type="entry name" value="Pectin_lyas_fold"/>
</dbReference>
<name>A0A512AZS5_9BACT</name>
<dbReference type="InterPro" id="IPR051550">
    <property type="entry name" value="SCF-Subunits/Alg-Epimerases"/>
</dbReference>
<keyword evidence="4" id="KW-0732">Signal</keyword>
<protein>
    <submittedName>
        <fullName evidence="6">NosD protein</fullName>
    </submittedName>
</protein>
<reference evidence="6 7" key="1">
    <citation type="submission" date="2019-07" db="EMBL/GenBank/DDBJ databases">
        <title>Whole genome shotgun sequence of Adhaeribacter aerolatus NBRC 106133.</title>
        <authorList>
            <person name="Hosoyama A."/>
            <person name="Uohara A."/>
            <person name="Ohji S."/>
            <person name="Ichikawa N."/>
        </authorList>
    </citation>
    <scope>NUCLEOTIDE SEQUENCE [LARGE SCALE GENOMIC DNA]</scope>
    <source>
        <strain evidence="6 7">NBRC 106133</strain>
    </source>
</reference>
<feature type="signal peptide" evidence="4">
    <location>
        <begin position="1"/>
        <end position="17"/>
    </location>
</feature>
<dbReference type="InterPro" id="IPR007742">
    <property type="entry name" value="NosD_dom"/>
</dbReference>
<feature type="chain" id="PRO_5021943557" evidence="4">
    <location>
        <begin position="18"/>
        <end position="412"/>
    </location>
</feature>
<gene>
    <name evidence="6" type="primary">nosD</name>
    <name evidence="6" type="ORF">AAE02nite_26910</name>
</gene>
<sequence>MLALVLPVLLGAATILAKTLTVSPTGKIRSVKEAVRLAQPYDTIWVNAGIYHENEITIDKPLAIIGRQQAVLDARFKKGIFSVMAENVLIAGLTLQNVEESFTKNYAAVRVRGGGHVTVRNNTILNSYYGVYLEQTDSCTVSHNLIRGNAKQESTSGNAIHLWRTDHINIVSNKVSGHRDGIYLETSSNSTITGNISQNNLRYGLHFMFSDNNSYQRNQFMRNGSGIAVMYSRNIIMTDNLFEENWGAAAYGILLKDITDGYIERNIFRQNTTGIYAEGSSRLLLKNNEFRNNGWAVRLLGSSEDLTFEQNNFIGNTFEISTSTNYSSHNTFRANYWSSYTGYDLDKDGTGDVPHKPVKLFSYLLEDIPTSVVLLRSLFIDLLELMEKVAPVLTPENVLDNEPSTRLNVWKS</sequence>
<comment type="pathway">
    <text evidence="1">Protein modification; protein ubiquitination.</text>
</comment>
<evidence type="ECO:0000256" key="3">
    <source>
        <dbReference type="ARBA" id="ARBA00022786"/>
    </source>
</evidence>
<organism evidence="6 7">
    <name type="scientific">Adhaeribacter aerolatus</name>
    <dbReference type="NCBI Taxonomy" id="670289"/>
    <lineage>
        <taxon>Bacteria</taxon>
        <taxon>Pseudomonadati</taxon>
        <taxon>Bacteroidota</taxon>
        <taxon>Cytophagia</taxon>
        <taxon>Cytophagales</taxon>
        <taxon>Hymenobacteraceae</taxon>
        <taxon>Adhaeribacter</taxon>
    </lineage>
</organism>
<dbReference type="InterPro" id="IPR022441">
    <property type="entry name" value="Para_beta_helix_rpt-2"/>
</dbReference>
<dbReference type="EMBL" id="BJYS01000019">
    <property type="protein sequence ID" value="GEO05027.1"/>
    <property type="molecule type" value="Genomic_DNA"/>
</dbReference>
<dbReference type="PANTHER" id="PTHR22990:SF15">
    <property type="entry name" value="F-BOX ONLY PROTEIN 10"/>
    <property type="match status" value="1"/>
</dbReference>
<dbReference type="PANTHER" id="PTHR22990">
    <property type="entry name" value="F-BOX ONLY PROTEIN"/>
    <property type="match status" value="1"/>
</dbReference>
<dbReference type="AlphaFoldDB" id="A0A512AZS5"/>
<evidence type="ECO:0000313" key="6">
    <source>
        <dbReference type="EMBL" id="GEO05027.1"/>
    </source>
</evidence>
<keyword evidence="3" id="KW-0833">Ubl conjugation pathway</keyword>
<comment type="caution">
    <text evidence="6">The sequence shown here is derived from an EMBL/GenBank/DDBJ whole genome shotgun (WGS) entry which is preliminary data.</text>
</comment>